<organism evidence="1 2">
    <name type="scientific">Actinomadura craniellae</name>
    <dbReference type="NCBI Taxonomy" id="2231787"/>
    <lineage>
        <taxon>Bacteria</taxon>
        <taxon>Bacillati</taxon>
        <taxon>Actinomycetota</taxon>
        <taxon>Actinomycetes</taxon>
        <taxon>Streptosporangiales</taxon>
        <taxon>Thermomonosporaceae</taxon>
        <taxon>Actinomadura</taxon>
    </lineage>
</organism>
<reference evidence="1 2" key="1">
    <citation type="submission" date="2018-06" db="EMBL/GenBank/DDBJ databases">
        <title>Actinomadura craniellae sp. nov. isolated from marine sponge Craniella sp.</title>
        <authorList>
            <person name="Li L."/>
            <person name="Xu Q.H."/>
            <person name="Lin H.W."/>
            <person name="Lu Y.H."/>
        </authorList>
    </citation>
    <scope>NUCLEOTIDE SEQUENCE [LARGE SCALE GENOMIC DNA]</scope>
    <source>
        <strain evidence="1 2">LHW63021</strain>
    </source>
</reference>
<protein>
    <recommendedName>
        <fullName evidence="3">XRE family transcriptional regulator</fullName>
    </recommendedName>
</protein>
<dbReference type="Gene3D" id="1.25.40.10">
    <property type="entry name" value="Tetratricopeptide repeat domain"/>
    <property type="match status" value="1"/>
</dbReference>
<evidence type="ECO:0000313" key="1">
    <source>
        <dbReference type="EMBL" id="RAY12945.1"/>
    </source>
</evidence>
<dbReference type="Proteomes" id="UP000251891">
    <property type="component" value="Unassembled WGS sequence"/>
</dbReference>
<comment type="caution">
    <text evidence="1">The sequence shown here is derived from an EMBL/GenBank/DDBJ whole genome shotgun (WGS) entry which is preliminary data.</text>
</comment>
<gene>
    <name evidence="1" type="ORF">DPM19_23345</name>
</gene>
<dbReference type="EMBL" id="QLYX01000011">
    <property type="protein sequence ID" value="RAY12945.1"/>
    <property type="molecule type" value="Genomic_DNA"/>
</dbReference>
<dbReference type="SUPFAM" id="SSF48452">
    <property type="entry name" value="TPR-like"/>
    <property type="match status" value="1"/>
</dbReference>
<dbReference type="AlphaFoldDB" id="A0A365H1H2"/>
<proteinExistence type="predicted"/>
<sequence length="401" mass="44639">MTLRLLAQIYGTTWDRLIDLHDLDQMPPEDRDAYHGVLAARHRNATSLAAKRVLVPEREPAYEESSRESLLEQAAEESADLAAWAGTSNVDEEMLAELNRRLRSLAHAYVCGQPFPLLVRTRQLRNRVSRLLQGRQNWQHTRDLYLLNARSCTLLAWMTGDLGNYLAAGDHASAAWLCAQLADHDGARTWVRATQSKLAYWSGDFVESARLAADGLTYRSSDSSQVLLALLQARTNARLGRVAEAETALGLWRDAREQVPGPDEVGGVLGLTQAQQHYLAGSTHLELRQPAEALAETTRALELFEGTPVEERFYGAEVLARIDGVQAHLQGGELDGAADAMEPVFTVDPDQRLDTFVQSMKQVRLRLAHPQYRGSPATQKLQERIEEYAVTAIGRSLELPR</sequence>
<evidence type="ECO:0008006" key="3">
    <source>
        <dbReference type="Google" id="ProtNLM"/>
    </source>
</evidence>
<name>A0A365H1H2_9ACTN</name>
<dbReference type="InterPro" id="IPR011990">
    <property type="entry name" value="TPR-like_helical_dom_sf"/>
</dbReference>
<evidence type="ECO:0000313" key="2">
    <source>
        <dbReference type="Proteomes" id="UP000251891"/>
    </source>
</evidence>
<keyword evidence="2" id="KW-1185">Reference proteome</keyword>
<accession>A0A365H1H2</accession>